<dbReference type="Pfam" id="PF21627">
    <property type="entry name" value="BTH_I2711-like"/>
    <property type="match status" value="1"/>
</dbReference>
<proteinExistence type="predicted"/>
<protein>
    <submittedName>
        <fullName evidence="1">Uncharacterized protein</fullName>
    </submittedName>
</protein>
<organism evidence="1 2">
    <name type="scientific">Paraburkholderia phenoliruptrix</name>
    <dbReference type="NCBI Taxonomy" id="252970"/>
    <lineage>
        <taxon>Bacteria</taxon>
        <taxon>Pseudomonadati</taxon>
        <taxon>Pseudomonadota</taxon>
        <taxon>Betaproteobacteria</taxon>
        <taxon>Burkholderiales</taxon>
        <taxon>Burkholderiaceae</taxon>
        <taxon>Paraburkholderia</taxon>
    </lineage>
</organism>
<dbReference type="Proteomes" id="UP000494102">
    <property type="component" value="Unassembled WGS sequence"/>
</dbReference>
<dbReference type="EMBL" id="CADILN010000001">
    <property type="protein sequence ID" value="CAB4047027.1"/>
    <property type="molecule type" value="Genomic_DNA"/>
</dbReference>
<gene>
    <name evidence="1" type="ORF">LMG9964_00659</name>
</gene>
<accession>A0A6J5JZX9</accession>
<dbReference type="InterPro" id="IPR048850">
    <property type="entry name" value="BTH_I2711-like"/>
</dbReference>
<dbReference type="AlphaFoldDB" id="A0A6J5JZX9"/>
<reference evidence="1 2" key="1">
    <citation type="submission" date="2020-04" db="EMBL/GenBank/DDBJ databases">
        <authorList>
            <person name="De Canck E."/>
        </authorList>
    </citation>
    <scope>NUCLEOTIDE SEQUENCE [LARGE SCALE GENOMIC DNA]</scope>
    <source>
        <strain evidence="1 2">LMG 9964</strain>
    </source>
</reference>
<dbReference type="RefSeq" id="WP_238558600.1">
    <property type="nucleotide sequence ID" value="NZ_CADILN010000001.1"/>
</dbReference>
<evidence type="ECO:0000313" key="2">
    <source>
        <dbReference type="Proteomes" id="UP000494102"/>
    </source>
</evidence>
<sequence>MRLSADNKKMEQFFMRRASAVNFLLARRRVCLDKIACATSPELEREREVELIERLVLDVRAGRLSTFEMMHAKAVTVVVTD</sequence>
<name>A0A6J5JZX9_9BURK</name>
<evidence type="ECO:0000313" key="1">
    <source>
        <dbReference type="EMBL" id="CAB4047027.1"/>
    </source>
</evidence>
<dbReference type="GeneID" id="27799379"/>
<dbReference type="Gene3D" id="1.10.150.610">
    <property type="match status" value="1"/>
</dbReference>